<dbReference type="AlphaFoldDB" id="A0A0C3FRQ3"/>
<protein>
    <recommendedName>
        <fullName evidence="8">Adenosine deaminase domain-containing protein</fullName>
    </recommendedName>
</protein>
<dbReference type="GO" id="GO:0004000">
    <property type="term" value="F:adenosine deaminase activity"/>
    <property type="evidence" value="ECO:0007669"/>
    <property type="project" value="TreeGrafter"/>
</dbReference>
<evidence type="ECO:0000313" key="9">
    <source>
        <dbReference type="EMBL" id="KIM81831.1"/>
    </source>
</evidence>
<dbReference type="GO" id="GO:0046872">
    <property type="term" value="F:metal ion binding"/>
    <property type="evidence" value="ECO:0007669"/>
    <property type="project" value="UniProtKB-KW"/>
</dbReference>
<dbReference type="FunCoup" id="A0A0C3FRQ3">
    <property type="interactions" value="177"/>
</dbReference>
<keyword evidence="10" id="KW-1185">Reference proteome</keyword>
<evidence type="ECO:0000256" key="2">
    <source>
        <dbReference type="ARBA" id="ARBA00006676"/>
    </source>
</evidence>
<dbReference type="OrthoDB" id="272271at2759"/>
<evidence type="ECO:0000256" key="6">
    <source>
        <dbReference type="ARBA" id="ARBA00023080"/>
    </source>
</evidence>
<dbReference type="GO" id="GO:0006154">
    <property type="term" value="P:adenosine catabolic process"/>
    <property type="evidence" value="ECO:0007669"/>
    <property type="project" value="TreeGrafter"/>
</dbReference>
<dbReference type="HOGENOM" id="CLU_039228_3_0_1"/>
<evidence type="ECO:0000256" key="1">
    <source>
        <dbReference type="ARBA" id="ARBA00001947"/>
    </source>
</evidence>
<dbReference type="Proteomes" id="UP000054166">
    <property type="component" value="Unassembled WGS sequence"/>
</dbReference>
<dbReference type="InterPro" id="IPR001365">
    <property type="entry name" value="A_deaminase_dom"/>
</dbReference>
<dbReference type="InParanoid" id="A0A0C3FRQ3"/>
<gene>
    <name evidence="9" type="ORF">PILCRDRAFT_491606</name>
</gene>
<comment type="similarity">
    <text evidence="2">Belongs to the metallo-dependent hydrolases superfamily. Adenosine and AMP deaminases family.</text>
</comment>
<comment type="catalytic activity">
    <reaction evidence="7">
        <text>N(6)-methyl-AMP + H2O + H(+) = IMP + methylamine</text>
        <dbReference type="Rhea" id="RHEA:16001"/>
        <dbReference type="ChEBI" id="CHEBI:15377"/>
        <dbReference type="ChEBI" id="CHEBI:15378"/>
        <dbReference type="ChEBI" id="CHEBI:58053"/>
        <dbReference type="ChEBI" id="CHEBI:59338"/>
        <dbReference type="ChEBI" id="CHEBI:144842"/>
    </reaction>
    <physiologicalReaction direction="left-to-right" evidence="7">
        <dbReference type="Rhea" id="RHEA:16002"/>
    </physiologicalReaction>
</comment>
<keyword evidence="4" id="KW-0378">Hydrolase</keyword>
<dbReference type="PANTHER" id="PTHR11409:SF42">
    <property type="entry name" value="ADENOSINE DEAMINASE-LIKE PROTEIN"/>
    <property type="match status" value="1"/>
</dbReference>
<keyword evidence="6" id="KW-0546">Nucleotide metabolism</keyword>
<organism evidence="9 10">
    <name type="scientific">Piloderma croceum (strain F 1598)</name>
    <dbReference type="NCBI Taxonomy" id="765440"/>
    <lineage>
        <taxon>Eukaryota</taxon>
        <taxon>Fungi</taxon>
        <taxon>Dikarya</taxon>
        <taxon>Basidiomycota</taxon>
        <taxon>Agaricomycotina</taxon>
        <taxon>Agaricomycetes</taxon>
        <taxon>Agaricomycetidae</taxon>
        <taxon>Atheliales</taxon>
        <taxon>Atheliaceae</taxon>
        <taxon>Piloderma</taxon>
    </lineage>
</organism>
<accession>A0A0C3FRQ3</accession>
<dbReference type="Pfam" id="PF00962">
    <property type="entry name" value="A_deaminase"/>
    <property type="match status" value="1"/>
</dbReference>
<evidence type="ECO:0000259" key="8">
    <source>
        <dbReference type="Pfam" id="PF00962"/>
    </source>
</evidence>
<proteinExistence type="inferred from homology"/>
<sequence>MPRESTGSIAGYCSSALNSLTPSQITFLQSLPKAELHAHLNGSIPVSVLQDLARESATIPGNIDSEAVQSGLEKLLNGIELREINEFFGLFPAIYALTSTPAALARATRSVLQLFLDGPTPECTYLELRSTPRATPHMTRRKYVEVVLHEIDRFNCTADGNGNGGTREKAALIVSLDRRMNAAVAKECVDIAVSMRKKGRKVVGVDLCGDPMEGDMEEFADYFRQVKDAGLGVTLHIAETTSNTPRETLQLLSFAPDRLGHATFLDDEAKAIVLRDKICIEICLTSNLLCKTVTTLDDHHIRYYLKNNHPIAICTDDPLPFRNSLLSEYALLLAERPFGLGLSEDEVRKVARGSLMGCFGLN</sequence>
<dbReference type="GO" id="GO:0009117">
    <property type="term" value="P:nucleotide metabolic process"/>
    <property type="evidence" value="ECO:0007669"/>
    <property type="project" value="UniProtKB-KW"/>
</dbReference>
<name>A0A0C3FRQ3_PILCF</name>
<dbReference type="GO" id="GO:0046103">
    <property type="term" value="P:inosine biosynthetic process"/>
    <property type="evidence" value="ECO:0007669"/>
    <property type="project" value="TreeGrafter"/>
</dbReference>
<evidence type="ECO:0000256" key="3">
    <source>
        <dbReference type="ARBA" id="ARBA00022723"/>
    </source>
</evidence>
<reference evidence="10" key="2">
    <citation type="submission" date="2015-01" db="EMBL/GenBank/DDBJ databases">
        <title>Evolutionary Origins and Diversification of the Mycorrhizal Mutualists.</title>
        <authorList>
            <consortium name="DOE Joint Genome Institute"/>
            <consortium name="Mycorrhizal Genomics Consortium"/>
            <person name="Kohler A."/>
            <person name="Kuo A."/>
            <person name="Nagy L.G."/>
            <person name="Floudas D."/>
            <person name="Copeland A."/>
            <person name="Barry K.W."/>
            <person name="Cichocki N."/>
            <person name="Veneault-Fourrey C."/>
            <person name="LaButti K."/>
            <person name="Lindquist E.A."/>
            <person name="Lipzen A."/>
            <person name="Lundell T."/>
            <person name="Morin E."/>
            <person name="Murat C."/>
            <person name="Riley R."/>
            <person name="Ohm R."/>
            <person name="Sun H."/>
            <person name="Tunlid A."/>
            <person name="Henrissat B."/>
            <person name="Grigoriev I.V."/>
            <person name="Hibbett D.S."/>
            <person name="Martin F."/>
        </authorList>
    </citation>
    <scope>NUCLEOTIDE SEQUENCE [LARGE SCALE GENOMIC DNA]</scope>
    <source>
        <strain evidence="10">F 1598</strain>
    </source>
</reference>
<dbReference type="Gene3D" id="3.20.20.140">
    <property type="entry name" value="Metal-dependent hydrolases"/>
    <property type="match status" value="1"/>
</dbReference>
<dbReference type="SUPFAM" id="SSF51556">
    <property type="entry name" value="Metallo-dependent hydrolases"/>
    <property type="match status" value="1"/>
</dbReference>
<evidence type="ECO:0000256" key="5">
    <source>
        <dbReference type="ARBA" id="ARBA00022833"/>
    </source>
</evidence>
<dbReference type="EMBL" id="KN832997">
    <property type="protein sequence ID" value="KIM81831.1"/>
    <property type="molecule type" value="Genomic_DNA"/>
</dbReference>
<dbReference type="PANTHER" id="PTHR11409">
    <property type="entry name" value="ADENOSINE DEAMINASE"/>
    <property type="match status" value="1"/>
</dbReference>
<reference evidence="9 10" key="1">
    <citation type="submission" date="2014-04" db="EMBL/GenBank/DDBJ databases">
        <authorList>
            <consortium name="DOE Joint Genome Institute"/>
            <person name="Kuo A."/>
            <person name="Tarkka M."/>
            <person name="Buscot F."/>
            <person name="Kohler A."/>
            <person name="Nagy L.G."/>
            <person name="Floudas D."/>
            <person name="Copeland A."/>
            <person name="Barry K.W."/>
            <person name="Cichocki N."/>
            <person name="Veneault-Fourrey C."/>
            <person name="LaButti K."/>
            <person name="Lindquist E.A."/>
            <person name="Lipzen A."/>
            <person name="Lundell T."/>
            <person name="Morin E."/>
            <person name="Murat C."/>
            <person name="Sun H."/>
            <person name="Tunlid A."/>
            <person name="Henrissat B."/>
            <person name="Grigoriev I.V."/>
            <person name="Hibbett D.S."/>
            <person name="Martin F."/>
            <person name="Nordberg H.P."/>
            <person name="Cantor M.N."/>
            <person name="Hua S.X."/>
        </authorList>
    </citation>
    <scope>NUCLEOTIDE SEQUENCE [LARGE SCALE GENOMIC DNA]</scope>
    <source>
        <strain evidence="9 10">F 1598</strain>
    </source>
</reference>
<keyword evidence="3" id="KW-0479">Metal-binding</keyword>
<comment type="cofactor">
    <cofactor evidence="1">
        <name>Zn(2+)</name>
        <dbReference type="ChEBI" id="CHEBI:29105"/>
    </cofactor>
</comment>
<dbReference type="InterPro" id="IPR006330">
    <property type="entry name" value="Ado/ade_deaminase"/>
</dbReference>
<evidence type="ECO:0000256" key="4">
    <source>
        <dbReference type="ARBA" id="ARBA00022801"/>
    </source>
</evidence>
<dbReference type="InterPro" id="IPR032466">
    <property type="entry name" value="Metal_Hydrolase"/>
</dbReference>
<evidence type="ECO:0000313" key="10">
    <source>
        <dbReference type="Proteomes" id="UP000054166"/>
    </source>
</evidence>
<dbReference type="STRING" id="765440.A0A0C3FRQ3"/>
<evidence type="ECO:0000256" key="7">
    <source>
        <dbReference type="ARBA" id="ARBA00048787"/>
    </source>
</evidence>
<feature type="domain" description="Adenosine deaminase" evidence="8">
    <location>
        <begin position="32"/>
        <end position="358"/>
    </location>
</feature>
<keyword evidence="5" id="KW-0862">Zinc</keyword>